<dbReference type="EMBL" id="CYZX01000023">
    <property type="protein sequence ID" value="CUP01584.1"/>
    <property type="molecule type" value="Genomic_DNA"/>
</dbReference>
<feature type="signal peptide" evidence="9">
    <location>
        <begin position="1"/>
        <end position="21"/>
    </location>
</feature>
<evidence type="ECO:0000256" key="7">
    <source>
        <dbReference type="ARBA" id="ARBA00023002"/>
    </source>
</evidence>
<name>A0A174JP66_9CLOT</name>
<evidence type="ECO:0000256" key="3">
    <source>
        <dbReference type="ARBA" id="ARBA00013137"/>
    </source>
</evidence>
<comment type="catalytic activity">
    <reaction evidence="8">
        <text>dihydrourocanate + A = urocanate + AH2</text>
        <dbReference type="Rhea" id="RHEA:36059"/>
        <dbReference type="ChEBI" id="CHEBI:13193"/>
        <dbReference type="ChEBI" id="CHEBI:17499"/>
        <dbReference type="ChEBI" id="CHEBI:27247"/>
        <dbReference type="ChEBI" id="CHEBI:72991"/>
        <dbReference type="EC" id="1.3.99.33"/>
    </reaction>
</comment>
<protein>
    <recommendedName>
        <fullName evidence="4">Urocanate reductase</fullName>
        <ecNumber evidence="3">1.3.99.33</ecNumber>
    </recommendedName>
</protein>
<dbReference type="PANTHER" id="PTHR43400:SF10">
    <property type="entry name" value="3-OXOSTEROID 1-DEHYDROGENASE"/>
    <property type="match status" value="1"/>
</dbReference>
<dbReference type="GO" id="GO:0008202">
    <property type="term" value="P:steroid metabolic process"/>
    <property type="evidence" value="ECO:0007669"/>
    <property type="project" value="UniProtKB-ARBA"/>
</dbReference>
<dbReference type="InterPro" id="IPR007329">
    <property type="entry name" value="FMN-bd"/>
</dbReference>
<dbReference type="InterPro" id="IPR050315">
    <property type="entry name" value="FAD-oxidoreductase_2"/>
</dbReference>
<evidence type="ECO:0000256" key="4">
    <source>
        <dbReference type="ARBA" id="ARBA00015872"/>
    </source>
</evidence>
<evidence type="ECO:0000256" key="5">
    <source>
        <dbReference type="ARBA" id="ARBA00022630"/>
    </source>
</evidence>
<keyword evidence="6" id="KW-0274">FAD</keyword>
<keyword evidence="5" id="KW-0285">Flavoprotein</keyword>
<dbReference type="Pfam" id="PF04205">
    <property type="entry name" value="FMN_bind"/>
    <property type="match status" value="1"/>
</dbReference>
<keyword evidence="7" id="KW-0560">Oxidoreductase</keyword>
<organism evidence="11 12">
    <name type="scientific">Clostridium disporicum</name>
    <dbReference type="NCBI Taxonomy" id="84024"/>
    <lineage>
        <taxon>Bacteria</taxon>
        <taxon>Bacillati</taxon>
        <taxon>Bacillota</taxon>
        <taxon>Clostridia</taxon>
        <taxon>Eubacteriales</taxon>
        <taxon>Clostridiaceae</taxon>
        <taxon>Clostridium</taxon>
    </lineage>
</organism>
<evidence type="ECO:0000313" key="11">
    <source>
        <dbReference type="EMBL" id="CUP01584.1"/>
    </source>
</evidence>
<dbReference type="PANTHER" id="PTHR43400">
    <property type="entry name" value="FUMARATE REDUCTASE"/>
    <property type="match status" value="1"/>
</dbReference>
<dbReference type="RefSeq" id="WP_055267585.1">
    <property type="nucleotide sequence ID" value="NZ_CABIXQ010000023.1"/>
</dbReference>
<dbReference type="GO" id="GO:0033765">
    <property type="term" value="F:steroid dehydrogenase activity, acting on the CH-CH group of donors"/>
    <property type="evidence" value="ECO:0007669"/>
    <property type="project" value="UniProtKB-ARBA"/>
</dbReference>
<sequence length="644" mass="68379">MKKIAALVLSIVMGLSVVGCSNTNTNSGGTDSSSNTYKSGKYTAIATGNNGDITVEVEFNESSIVGISVIESKETEGLGDIAMDKVISQIVDGQTLAVDVVSGATNSSNALLEAVEKCATEAGGNIDVLKTKTESESENKVEEIETDVVVVGAGASGSLAALAAVNNGASVILLEKAGTVSGAGTMAGGLFAADSNQQKEAGKEVDKEWLYEQYVKDSSYYANSRLITKIIDEAGKTVNYLEENGVNLLLMDSGAGAQYAHVGMPSTIHYYQDGGSVAIQTLHDKVVDNGGQVLYETPGEELIFDKDNKVAGVIAKKADGTTLKINAKSVILATGGFGGNAEMMAEVFGEKAGTGLIGTATGDGLNMAWSAGAAEEGIEVAQWFGMKYGPEAKQMENSSKLTELVRNPLLFVNNRGERFCNEEEAYESAALGTYMYNQPDGDMYIILNDSIINEVAEKGLAEVFADRWGHLYGQGLTYQEAGHVKDLDAMCETNRTPYDYSSTIEDAVKCGVAFQADSIEKLAELINAPYLVEEVNNYNEMCKNGKDTQFYKESKYMYSLEEGTFYAVKVDLRCLGTLGGVKINENIQAVDEEGNPIENLWVAGADAGGLYGNNYVMFEGGTLGFAYTSGRLAGENAAQNAISK</sequence>
<dbReference type="InterPro" id="IPR003953">
    <property type="entry name" value="FAD-dep_OxRdtase_2_FAD-bd"/>
</dbReference>
<evidence type="ECO:0000256" key="2">
    <source>
        <dbReference type="ARBA" id="ARBA00001974"/>
    </source>
</evidence>
<keyword evidence="9" id="KW-0732">Signal</keyword>
<evidence type="ECO:0000256" key="9">
    <source>
        <dbReference type="SAM" id="SignalP"/>
    </source>
</evidence>
<comment type="cofactor">
    <cofactor evidence="2">
        <name>FAD</name>
        <dbReference type="ChEBI" id="CHEBI:57692"/>
    </cofactor>
</comment>
<evidence type="ECO:0000256" key="8">
    <source>
        <dbReference type="ARBA" id="ARBA00049922"/>
    </source>
</evidence>
<evidence type="ECO:0000313" key="12">
    <source>
        <dbReference type="Proteomes" id="UP000095594"/>
    </source>
</evidence>
<dbReference type="Gene3D" id="3.50.50.60">
    <property type="entry name" value="FAD/NAD(P)-binding domain"/>
    <property type="match status" value="1"/>
</dbReference>
<gene>
    <name evidence="11" type="primary">fccA2_2</name>
    <name evidence="11" type="ORF">ERS852471_02808</name>
</gene>
<dbReference type="GO" id="GO:0010181">
    <property type="term" value="F:FMN binding"/>
    <property type="evidence" value="ECO:0007669"/>
    <property type="project" value="InterPro"/>
</dbReference>
<evidence type="ECO:0000256" key="1">
    <source>
        <dbReference type="ARBA" id="ARBA00001917"/>
    </source>
</evidence>
<dbReference type="InterPro" id="IPR036188">
    <property type="entry name" value="FAD/NAD-bd_sf"/>
</dbReference>
<accession>A0A174JP66</accession>
<dbReference type="PROSITE" id="PS51257">
    <property type="entry name" value="PROKAR_LIPOPROTEIN"/>
    <property type="match status" value="1"/>
</dbReference>
<feature type="chain" id="PRO_5039036818" description="Urocanate reductase" evidence="9">
    <location>
        <begin position="22"/>
        <end position="644"/>
    </location>
</feature>
<dbReference type="AlphaFoldDB" id="A0A174JP66"/>
<comment type="cofactor">
    <cofactor evidence="1">
        <name>FMN</name>
        <dbReference type="ChEBI" id="CHEBI:58210"/>
    </cofactor>
</comment>
<dbReference type="SUPFAM" id="SSF51905">
    <property type="entry name" value="FAD/NAD(P)-binding domain"/>
    <property type="match status" value="1"/>
</dbReference>
<evidence type="ECO:0000256" key="6">
    <source>
        <dbReference type="ARBA" id="ARBA00022827"/>
    </source>
</evidence>
<dbReference type="InterPro" id="IPR027477">
    <property type="entry name" value="Succ_DH/fumarate_Rdtase_cat_sf"/>
</dbReference>
<evidence type="ECO:0000259" key="10">
    <source>
        <dbReference type="SMART" id="SM00900"/>
    </source>
</evidence>
<dbReference type="SUPFAM" id="SSF56425">
    <property type="entry name" value="Succinate dehydrogenase/fumarate reductase flavoprotein, catalytic domain"/>
    <property type="match status" value="1"/>
</dbReference>
<dbReference type="Gene3D" id="3.90.700.10">
    <property type="entry name" value="Succinate dehydrogenase/fumarate reductase flavoprotein, catalytic domain"/>
    <property type="match status" value="1"/>
</dbReference>
<dbReference type="Pfam" id="PF00890">
    <property type="entry name" value="FAD_binding_2"/>
    <property type="match status" value="1"/>
</dbReference>
<dbReference type="EC" id="1.3.99.33" evidence="3"/>
<dbReference type="Gene3D" id="3.90.1010.20">
    <property type="match status" value="1"/>
</dbReference>
<proteinExistence type="predicted"/>
<dbReference type="OrthoDB" id="3169476at2"/>
<feature type="domain" description="FMN-binding" evidence="10">
    <location>
        <begin position="48"/>
        <end position="122"/>
    </location>
</feature>
<reference evidence="11 12" key="1">
    <citation type="submission" date="2015-09" db="EMBL/GenBank/DDBJ databases">
        <authorList>
            <consortium name="Pathogen Informatics"/>
        </authorList>
    </citation>
    <scope>NUCLEOTIDE SEQUENCE [LARGE SCALE GENOMIC DNA]</scope>
    <source>
        <strain evidence="11 12">2789STDY5834856</strain>
    </source>
</reference>
<dbReference type="GO" id="GO:0016020">
    <property type="term" value="C:membrane"/>
    <property type="evidence" value="ECO:0007669"/>
    <property type="project" value="InterPro"/>
</dbReference>
<dbReference type="Proteomes" id="UP000095594">
    <property type="component" value="Unassembled WGS sequence"/>
</dbReference>
<dbReference type="SMART" id="SM00900">
    <property type="entry name" value="FMN_bind"/>
    <property type="match status" value="1"/>
</dbReference>